<dbReference type="SUPFAM" id="SSF52540">
    <property type="entry name" value="P-loop containing nucleoside triphosphate hydrolases"/>
    <property type="match status" value="1"/>
</dbReference>
<gene>
    <name evidence="6" type="primary">cbiO</name>
    <name evidence="6" type="ORF">SIID45300_00493</name>
</gene>
<protein>
    <submittedName>
        <fullName evidence="6">Cobalt/nickel transport system ATP-binding</fullName>
        <ecNumber evidence="6">3.6.3.-</ecNumber>
    </submittedName>
</protein>
<comment type="caution">
    <text evidence="6">The sequence shown here is derived from an EMBL/GenBank/DDBJ whole genome shotgun (WGS) entry which is preliminary data.</text>
</comment>
<dbReference type="PANTHER" id="PTHR43553:SF24">
    <property type="entry name" value="ENERGY-COUPLING FACTOR TRANSPORTER ATP-BINDING PROTEIN ECFA1"/>
    <property type="match status" value="1"/>
</dbReference>
<dbReference type="Gene3D" id="3.40.50.300">
    <property type="entry name" value="P-loop containing nucleotide triphosphate hydrolases"/>
    <property type="match status" value="1"/>
</dbReference>
<feature type="domain" description="ABC transporter" evidence="5">
    <location>
        <begin position="9"/>
        <end position="239"/>
    </location>
</feature>
<name>A0ABQ0C5M2_9PROT</name>
<evidence type="ECO:0000256" key="1">
    <source>
        <dbReference type="ARBA" id="ARBA00005417"/>
    </source>
</evidence>
<dbReference type="InterPro" id="IPR003439">
    <property type="entry name" value="ABC_transporter-like_ATP-bd"/>
</dbReference>
<organism evidence="6 7">
    <name type="scientific">Candidatus Magnetaquiglobus chichijimensis</name>
    <dbReference type="NCBI Taxonomy" id="3141448"/>
    <lineage>
        <taxon>Bacteria</taxon>
        <taxon>Pseudomonadati</taxon>
        <taxon>Pseudomonadota</taxon>
        <taxon>Magnetococcia</taxon>
        <taxon>Magnetococcales</taxon>
        <taxon>Candidatus Magnetaquicoccaceae</taxon>
        <taxon>Candidatus Magnetaquiglobus</taxon>
    </lineage>
</organism>
<dbReference type="InterPro" id="IPR050095">
    <property type="entry name" value="ECF_ABC_transporter_ATP-bd"/>
</dbReference>
<dbReference type="PROSITE" id="PS00211">
    <property type="entry name" value="ABC_TRANSPORTER_1"/>
    <property type="match status" value="1"/>
</dbReference>
<dbReference type="InterPro" id="IPR015856">
    <property type="entry name" value="ABC_transpr_CbiO/EcfA_su"/>
</dbReference>
<evidence type="ECO:0000313" key="6">
    <source>
        <dbReference type="EMBL" id="GAB0056188.1"/>
    </source>
</evidence>
<keyword evidence="4 6" id="KW-0067">ATP-binding</keyword>
<sequence length="254" mass="28027">MHPVSAPLLEAIQLTFTHDDGTRALSEVSLRVDPGERIALIGANGAGKSTLLQLLAGVRTERIGTLLLDGEPIPASAPERLRHRVGLVFQDPDDMLFMPTVLEDVAFGPMNLGLPVERRDRQVREAMERLEVWELRHRPPYRLSGGEKRRVAIAAVLSLRPDLLLLDEPTSGLDPKGRHALERILAGLSCGWIVATHDLGWILPRCQRVVVLHEGRVFADWPVSALRDNLEALIRCGLLVSPSDHACPWCGAGW</sequence>
<reference evidence="6 7" key="2">
    <citation type="submission" date="2024-09" db="EMBL/GenBank/DDBJ databases">
        <title>Draft genome sequence of Candidatus Magnetaquicoccaceae bacterium FCR-1.</title>
        <authorList>
            <person name="Shimoshige H."/>
            <person name="Shimamura S."/>
            <person name="Taoka A."/>
            <person name="Kobayashi H."/>
            <person name="Maekawa T."/>
        </authorList>
    </citation>
    <scope>NUCLEOTIDE SEQUENCE [LARGE SCALE GENOMIC DNA]</scope>
    <source>
        <strain evidence="6 7">FCR-1</strain>
    </source>
</reference>
<accession>A0ABQ0C5M2</accession>
<dbReference type="GO" id="GO:0005524">
    <property type="term" value="F:ATP binding"/>
    <property type="evidence" value="ECO:0007669"/>
    <property type="project" value="UniProtKB-KW"/>
</dbReference>
<dbReference type="EC" id="3.6.3.-" evidence="6"/>
<proteinExistence type="inferred from homology"/>
<evidence type="ECO:0000256" key="4">
    <source>
        <dbReference type="ARBA" id="ARBA00022840"/>
    </source>
</evidence>
<dbReference type="Pfam" id="PF00005">
    <property type="entry name" value="ABC_tran"/>
    <property type="match status" value="1"/>
</dbReference>
<dbReference type="PANTHER" id="PTHR43553">
    <property type="entry name" value="HEAVY METAL TRANSPORTER"/>
    <property type="match status" value="1"/>
</dbReference>
<evidence type="ECO:0000256" key="3">
    <source>
        <dbReference type="ARBA" id="ARBA00022741"/>
    </source>
</evidence>
<dbReference type="Proteomes" id="UP001628193">
    <property type="component" value="Unassembled WGS sequence"/>
</dbReference>
<dbReference type="InterPro" id="IPR027417">
    <property type="entry name" value="P-loop_NTPase"/>
</dbReference>
<reference evidence="6 7" key="1">
    <citation type="submission" date="2024-05" db="EMBL/GenBank/DDBJ databases">
        <authorList>
            <consortium name="Candidatus Magnetaquicoccaceae bacterium FCR-1 genome sequencing consortium"/>
            <person name="Shimoshige H."/>
            <person name="Shimamura S."/>
            <person name="Taoka A."/>
            <person name="Kobayashi H."/>
            <person name="Maekawa T."/>
        </authorList>
    </citation>
    <scope>NUCLEOTIDE SEQUENCE [LARGE SCALE GENOMIC DNA]</scope>
    <source>
        <strain evidence="6 7">FCR-1</strain>
    </source>
</reference>
<dbReference type="EMBL" id="BAAFGK010000002">
    <property type="protein sequence ID" value="GAB0056188.1"/>
    <property type="molecule type" value="Genomic_DNA"/>
</dbReference>
<dbReference type="CDD" id="cd03225">
    <property type="entry name" value="ABC_cobalt_CbiO_domain1"/>
    <property type="match status" value="1"/>
</dbReference>
<dbReference type="SMART" id="SM00382">
    <property type="entry name" value="AAA"/>
    <property type="match status" value="1"/>
</dbReference>
<keyword evidence="7" id="KW-1185">Reference proteome</keyword>
<evidence type="ECO:0000256" key="2">
    <source>
        <dbReference type="ARBA" id="ARBA00022448"/>
    </source>
</evidence>
<evidence type="ECO:0000259" key="5">
    <source>
        <dbReference type="PROSITE" id="PS50893"/>
    </source>
</evidence>
<keyword evidence="3" id="KW-0547">Nucleotide-binding</keyword>
<dbReference type="PROSITE" id="PS50893">
    <property type="entry name" value="ABC_TRANSPORTER_2"/>
    <property type="match status" value="1"/>
</dbReference>
<evidence type="ECO:0000313" key="7">
    <source>
        <dbReference type="Proteomes" id="UP001628193"/>
    </source>
</evidence>
<comment type="similarity">
    <text evidence="1">Belongs to the ABC transporter superfamily.</text>
</comment>
<dbReference type="InterPro" id="IPR003593">
    <property type="entry name" value="AAA+_ATPase"/>
</dbReference>
<dbReference type="InterPro" id="IPR017871">
    <property type="entry name" value="ABC_transporter-like_CS"/>
</dbReference>
<keyword evidence="2" id="KW-0813">Transport</keyword>
<dbReference type="GO" id="GO:0016787">
    <property type="term" value="F:hydrolase activity"/>
    <property type="evidence" value="ECO:0007669"/>
    <property type="project" value="UniProtKB-KW"/>
</dbReference>
<keyword evidence="6" id="KW-0378">Hydrolase</keyword>